<evidence type="ECO:0000313" key="2">
    <source>
        <dbReference type="Proteomes" id="UP000199199"/>
    </source>
</evidence>
<keyword evidence="2" id="KW-1185">Reference proteome</keyword>
<dbReference type="EMBL" id="FOZS01000003">
    <property type="protein sequence ID" value="SFS87473.1"/>
    <property type="molecule type" value="Genomic_DNA"/>
</dbReference>
<sequence length="30" mass="3185">MVWMVSRSGLGSDDEAVLVADDGLGYQISL</sequence>
<name>A0A1I6TE98_9EURY</name>
<dbReference type="Proteomes" id="UP000199199">
    <property type="component" value="Unassembled WGS sequence"/>
</dbReference>
<proteinExistence type="predicted"/>
<protein>
    <submittedName>
        <fullName evidence="1">Uncharacterized protein</fullName>
    </submittedName>
</protein>
<dbReference type="AlphaFoldDB" id="A0A1I6TE98"/>
<evidence type="ECO:0000313" key="1">
    <source>
        <dbReference type="EMBL" id="SFS87473.1"/>
    </source>
</evidence>
<organism evidence="1 2">
    <name type="scientific">Halostagnicola kamekurae</name>
    <dbReference type="NCBI Taxonomy" id="619731"/>
    <lineage>
        <taxon>Archaea</taxon>
        <taxon>Methanobacteriati</taxon>
        <taxon>Methanobacteriota</taxon>
        <taxon>Stenosarchaea group</taxon>
        <taxon>Halobacteria</taxon>
        <taxon>Halobacteriales</taxon>
        <taxon>Natrialbaceae</taxon>
        <taxon>Halostagnicola</taxon>
    </lineage>
</organism>
<accession>A0A1I6TE98</accession>
<reference evidence="2" key="1">
    <citation type="submission" date="2016-10" db="EMBL/GenBank/DDBJ databases">
        <authorList>
            <person name="Varghese N."/>
            <person name="Submissions S."/>
        </authorList>
    </citation>
    <scope>NUCLEOTIDE SEQUENCE [LARGE SCALE GENOMIC DNA]</scope>
    <source>
        <strain evidence="2">DSM 22427</strain>
    </source>
</reference>
<gene>
    <name evidence="1" type="ORF">SAMN04488556_3040</name>
</gene>